<dbReference type="FunFam" id="3.40.50.720:FF:000084">
    <property type="entry name" value="Short-chain dehydrogenase reductase"/>
    <property type="match status" value="1"/>
</dbReference>
<gene>
    <name evidence="3" type="ORF">JL107_09710</name>
</gene>
<dbReference type="PRINTS" id="PR00080">
    <property type="entry name" value="SDRFAMILY"/>
</dbReference>
<dbReference type="Gene3D" id="3.40.50.720">
    <property type="entry name" value="NAD(P)-binding Rossmann-like Domain"/>
    <property type="match status" value="1"/>
</dbReference>
<keyword evidence="2" id="KW-0560">Oxidoreductase</keyword>
<sequence>MTAPVFDLTGRVAVVTGASSGIGEAIAVGLAAMGVKVGCVARQSDRLTAVVAGILERGGSAVAAPATVVDRQAVVGAVDHIAAELGPITLAVNSAGIADAHPAESMPVEQFTRLYDTNVTGVFLSCQAEARHMIANGGGSIVNIASMSGSIANRGLFQAHYNSAKAAVIHMGRSLAWEWADRGVRVNTISPGYTNTPMARRPEQVDLMAGYARDTPLGRNAEPEEIVGPAVFLLGDAAAFVTGVDLLVDGGHTIW</sequence>
<evidence type="ECO:0000313" key="3">
    <source>
        <dbReference type="EMBL" id="MBM9476719.1"/>
    </source>
</evidence>
<dbReference type="PANTHER" id="PTHR42760:SF115">
    <property type="entry name" value="3-OXOACYL-[ACYL-CARRIER-PROTEIN] REDUCTASE FABG"/>
    <property type="match status" value="1"/>
</dbReference>
<dbReference type="InterPro" id="IPR020904">
    <property type="entry name" value="Sc_DH/Rdtase_CS"/>
</dbReference>
<dbReference type="InterPro" id="IPR002347">
    <property type="entry name" value="SDR_fam"/>
</dbReference>
<dbReference type="PRINTS" id="PR00081">
    <property type="entry name" value="GDHRDH"/>
</dbReference>
<reference evidence="3" key="1">
    <citation type="submission" date="2021-01" db="EMBL/GenBank/DDBJ databases">
        <title>KCTC 19127 draft genome.</title>
        <authorList>
            <person name="An D."/>
        </authorList>
    </citation>
    <scope>NUCLEOTIDE SEQUENCE</scope>
    <source>
        <strain evidence="3">KCTC 19127</strain>
    </source>
</reference>
<dbReference type="InterPro" id="IPR036291">
    <property type="entry name" value="NAD(P)-bd_dom_sf"/>
</dbReference>
<comment type="caution">
    <text evidence="3">The sequence shown here is derived from an EMBL/GenBank/DDBJ whole genome shotgun (WGS) entry which is preliminary data.</text>
</comment>
<evidence type="ECO:0000256" key="1">
    <source>
        <dbReference type="ARBA" id="ARBA00006484"/>
    </source>
</evidence>
<dbReference type="Pfam" id="PF13561">
    <property type="entry name" value="adh_short_C2"/>
    <property type="match status" value="1"/>
</dbReference>
<proteinExistence type="inferred from homology"/>
<dbReference type="Proteomes" id="UP000663801">
    <property type="component" value="Unassembled WGS sequence"/>
</dbReference>
<dbReference type="GO" id="GO:0016616">
    <property type="term" value="F:oxidoreductase activity, acting on the CH-OH group of donors, NAD or NADP as acceptor"/>
    <property type="evidence" value="ECO:0007669"/>
    <property type="project" value="TreeGrafter"/>
</dbReference>
<comment type="similarity">
    <text evidence="1">Belongs to the short-chain dehydrogenases/reductases (SDR) family.</text>
</comment>
<evidence type="ECO:0000256" key="2">
    <source>
        <dbReference type="ARBA" id="ARBA00023002"/>
    </source>
</evidence>
<name>A0A938YNY8_9ACTN</name>
<dbReference type="AlphaFoldDB" id="A0A938YNY8"/>
<dbReference type="SUPFAM" id="SSF51735">
    <property type="entry name" value="NAD(P)-binding Rossmann-fold domains"/>
    <property type="match status" value="1"/>
</dbReference>
<organism evidence="3 4">
    <name type="scientific">Nakamurella flavida</name>
    <dbReference type="NCBI Taxonomy" id="363630"/>
    <lineage>
        <taxon>Bacteria</taxon>
        <taxon>Bacillati</taxon>
        <taxon>Actinomycetota</taxon>
        <taxon>Actinomycetes</taxon>
        <taxon>Nakamurellales</taxon>
        <taxon>Nakamurellaceae</taxon>
        <taxon>Nakamurella</taxon>
    </lineage>
</organism>
<accession>A0A938YNY8</accession>
<dbReference type="PANTHER" id="PTHR42760">
    <property type="entry name" value="SHORT-CHAIN DEHYDROGENASES/REDUCTASES FAMILY MEMBER"/>
    <property type="match status" value="1"/>
</dbReference>
<protein>
    <submittedName>
        <fullName evidence="3">SDR family oxidoreductase</fullName>
    </submittedName>
</protein>
<keyword evidence="4" id="KW-1185">Reference proteome</keyword>
<evidence type="ECO:0000313" key="4">
    <source>
        <dbReference type="Proteomes" id="UP000663801"/>
    </source>
</evidence>
<dbReference type="EMBL" id="JAERWL010000008">
    <property type="protein sequence ID" value="MBM9476719.1"/>
    <property type="molecule type" value="Genomic_DNA"/>
</dbReference>
<dbReference type="RefSeq" id="WP_205256828.1">
    <property type="nucleotide sequence ID" value="NZ_BAAAPV010000004.1"/>
</dbReference>
<dbReference type="PROSITE" id="PS00061">
    <property type="entry name" value="ADH_SHORT"/>
    <property type="match status" value="1"/>
</dbReference>